<dbReference type="GO" id="GO:0004740">
    <property type="term" value="F:pyruvate dehydrogenase (acetyl-transferring) kinase activity"/>
    <property type="evidence" value="ECO:0007669"/>
    <property type="project" value="UniProtKB-EC"/>
</dbReference>
<dbReference type="GO" id="GO:0005524">
    <property type="term" value="F:ATP binding"/>
    <property type="evidence" value="ECO:0007669"/>
    <property type="project" value="UniProtKB-UniRule"/>
</dbReference>
<evidence type="ECO:0000313" key="10">
    <source>
        <dbReference type="EMBL" id="KAK1922083.1"/>
    </source>
</evidence>
<dbReference type="GO" id="GO:0005759">
    <property type="term" value="C:mitochondrial matrix"/>
    <property type="evidence" value="ECO:0007669"/>
    <property type="project" value="UniProtKB-SubCell"/>
</dbReference>
<dbReference type="InterPro" id="IPR036890">
    <property type="entry name" value="HATPase_C_sf"/>
</dbReference>
<evidence type="ECO:0000256" key="5">
    <source>
        <dbReference type="ARBA" id="ARBA00022840"/>
    </source>
</evidence>
<dbReference type="InterPro" id="IPR005467">
    <property type="entry name" value="His_kinase_dom"/>
</dbReference>
<keyword evidence="3 8" id="KW-0547">Nucleotide-binding</keyword>
<sequence length="445" mass="50027">MSRFKISAALWDKIHHFASFPQTGVSLQQMILFGQHPSQGTLLKASEFLSEELPIRLSHRVVELESLPDGLSKMPSIEKVKEWYAQSFEEIVTFPKPSLPAEIEDMLRSHQNPKSFPSATENPSLHPLVDENLRSTRAATGTLGGAIANGLSPTTRMRIPIENRYYSPPPPSTLYPPEVHEYNERFTKLLQNIKTRHDPTVTTVAQGVLEWKRKQGGGRIGQSIQEWLDRFYMSRIGIRFLIGQHVALNTLQPHPDYVGIICTRANVHDICHEAIENARYVCEDHYALFKGPPIQLLCPKDLTFPYVPGHLSHICFELLKNSLRAVVERYGVENEDSFPPIKVVVVEGSEDITIKISDEGGGIPRSAIPMIWTYLYTTMSDEGLEANIDSSDFKAPMAGFGYGLPLSRLYARFFGGDLRLISMDGYGTDVYISLNKLSSSREPLQ</sequence>
<evidence type="ECO:0000256" key="8">
    <source>
        <dbReference type="RuleBase" id="RU366032"/>
    </source>
</evidence>
<evidence type="ECO:0000256" key="6">
    <source>
        <dbReference type="ARBA" id="ARBA00023128"/>
    </source>
</evidence>
<dbReference type="InterPro" id="IPR018955">
    <property type="entry name" value="BCDHK/PDK_N"/>
</dbReference>
<evidence type="ECO:0000256" key="7">
    <source>
        <dbReference type="ARBA" id="ARBA00048201"/>
    </source>
</evidence>
<evidence type="ECO:0000259" key="9">
    <source>
        <dbReference type="PROSITE" id="PS50109"/>
    </source>
</evidence>
<dbReference type="InterPro" id="IPR004358">
    <property type="entry name" value="Sig_transdc_His_kin-like_C"/>
</dbReference>
<dbReference type="EC" id="2.7.11.-" evidence="8"/>
<dbReference type="PANTHER" id="PTHR11947:SF3">
    <property type="entry name" value="[PYRUVATE DEHYDROGENASE (ACETYL-TRANSFERRING)] KINASE, MITOCHONDRIAL"/>
    <property type="match status" value="1"/>
</dbReference>
<dbReference type="AlphaFoldDB" id="A0AAD9CXA8"/>
<dbReference type="Pfam" id="PF02518">
    <property type="entry name" value="HATPase_c"/>
    <property type="match status" value="1"/>
</dbReference>
<dbReference type="PANTHER" id="PTHR11947">
    <property type="entry name" value="PYRUVATE DEHYDROGENASE KINASE"/>
    <property type="match status" value="1"/>
</dbReference>
<keyword evidence="4 8" id="KW-0418">Kinase</keyword>
<dbReference type="SUPFAM" id="SSF55874">
    <property type="entry name" value="ATPase domain of HSP90 chaperone/DNA topoisomerase II/histidine kinase"/>
    <property type="match status" value="1"/>
</dbReference>
<gene>
    <name evidence="10" type="ORF">DB88DRAFT_497070</name>
</gene>
<reference evidence="10" key="1">
    <citation type="submission" date="2023-02" db="EMBL/GenBank/DDBJ databases">
        <title>Identification and recombinant expression of a fungal hydrolase from Papiliotrema laurentii that hydrolyzes apple cutin and clears colloidal polyester polyurethane.</title>
        <authorList>
            <consortium name="DOE Joint Genome Institute"/>
            <person name="Roman V.A."/>
            <person name="Bojanowski C."/>
            <person name="Crable B.R."/>
            <person name="Wagner D.N."/>
            <person name="Hung C.S."/>
            <person name="Nadeau L.J."/>
            <person name="Schratz L."/>
            <person name="Haridas S."/>
            <person name="Pangilinan J."/>
            <person name="Lipzen A."/>
            <person name="Na H."/>
            <person name="Yan M."/>
            <person name="Ng V."/>
            <person name="Grigoriev I.V."/>
            <person name="Spatafora J.W."/>
            <person name="Barlow D."/>
            <person name="Biffinger J."/>
            <person name="Kelley-Loughnane N."/>
            <person name="Varaljay V.A."/>
            <person name="Crookes-Goodson W.J."/>
        </authorList>
    </citation>
    <scope>NUCLEOTIDE SEQUENCE</scope>
    <source>
        <strain evidence="10">5307AH</strain>
    </source>
</reference>
<protein>
    <recommendedName>
        <fullName evidence="8">Protein-serine/threonine kinase</fullName>
        <ecNumber evidence="8">2.7.11.-</ecNumber>
    </recommendedName>
</protein>
<dbReference type="InterPro" id="IPR036784">
    <property type="entry name" value="AK/P_DHK_N_sf"/>
</dbReference>
<evidence type="ECO:0000256" key="2">
    <source>
        <dbReference type="ARBA" id="ARBA00022679"/>
    </source>
</evidence>
<name>A0AAD9CXA8_PAPLA</name>
<comment type="catalytic activity">
    <reaction evidence="7">
        <text>L-seryl-[pyruvate dehydrogenase E1 alpha subunit] + ATP = O-phospho-L-seryl-[pyruvate dehydrogenase E1 alpha subunit] + ADP + H(+)</text>
        <dbReference type="Rhea" id="RHEA:23052"/>
        <dbReference type="Rhea" id="RHEA-COMP:13689"/>
        <dbReference type="Rhea" id="RHEA-COMP:13690"/>
        <dbReference type="ChEBI" id="CHEBI:15378"/>
        <dbReference type="ChEBI" id="CHEBI:29999"/>
        <dbReference type="ChEBI" id="CHEBI:30616"/>
        <dbReference type="ChEBI" id="CHEBI:83421"/>
        <dbReference type="ChEBI" id="CHEBI:456216"/>
        <dbReference type="EC" id="2.7.11.2"/>
    </reaction>
</comment>
<comment type="similarity">
    <text evidence="1 8">Belongs to the PDK/BCKDK protein kinase family.</text>
</comment>
<comment type="caution">
    <text evidence="10">The sequence shown here is derived from an EMBL/GenBank/DDBJ whole genome shotgun (WGS) entry which is preliminary data.</text>
</comment>
<keyword evidence="2 8" id="KW-0808">Transferase</keyword>
<accession>A0AAD9CXA8</accession>
<evidence type="ECO:0000256" key="4">
    <source>
        <dbReference type="ARBA" id="ARBA00022777"/>
    </source>
</evidence>
<comment type="subcellular location">
    <subcellularLocation>
        <location evidence="8">Mitochondrion matrix</location>
    </subcellularLocation>
</comment>
<keyword evidence="11" id="KW-1185">Reference proteome</keyword>
<evidence type="ECO:0000313" key="11">
    <source>
        <dbReference type="Proteomes" id="UP001182556"/>
    </source>
</evidence>
<dbReference type="SMART" id="SM00387">
    <property type="entry name" value="HATPase_c"/>
    <property type="match status" value="1"/>
</dbReference>
<dbReference type="Proteomes" id="UP001182556">
    <property type="component" value="Unassembled WGS sequence"/>
</dbReference>
<dbReference type="SUPFAM" id="SSF69012">
    <property type="entry name" value="alpha-ketoacid dehydrogenase kinase, N-terminal domain"/>
    <property type="match status" value="1"/>
</dbReference>
<proteinExistence type="inferred from homology"/>
<dbReference type="EMBL" id="JAODAN010000009">
    <property type="protein sequence ID" value="KAK1922083.1"/>
    <property type="molecule type" value="Genomic_DNA"/>
</dbReference>
<dbReference type="PROSITE" id="PS50109">
    <property type="entry name" value="HIS_KIN"/>
    <property type="match status" value="1"/>
</dbReference>
<feature type="domain" description="Histidine kinase" evidence="9">
    <location>
        <begin position="311"/>
        <end position="438"/>
    </location>
</feature>
<dbReference type="Gene3D" id="1.20.140.20">
    <property type="entry name" value="Alpha-ketoacid/pyruvate dehydrogenase kinase, N-terminal domain"/>
    <property type="match status" value="2"/>
</dbReference>
<dbReference type="GO" id="GO:0010906">
    <property type="term" value="P:regulation of glucose metabolic process"/>
    <property type="evidence" value="ECO:0007669"/>
    <property type="project" value="TreeGrafter"/>
</dbReference>
<dbReference type="PRINTS" id="PR00344">
    <property type="entry name" value="BCTRLSENSOR"/>
</dbReference>
<keyword evidence="6 8" id="KW-0496">Mitochondrion</keyword>
<dbReference type="Pfam" id="PF10436">
    <property type="entry name" value="BCDHK_Adom3"/>
    <property type="match status" value="1"/>
</dbReference>
<evidence type="ECO:0000256" key="3">
    <source>
        <dbReference type="ARBA" id="ARBA00022741"/>
    </source>
</evidence>
<dbReference type="CDD" id="cd16929">
    <property type="entry name" value="HATPase_PDK-like"/>
    <property type="match status" value="1"/>
</dbReference>
<keyword evidence="5 8" id="KW-0067">ATP-binding</keyword>
<dbReference type="InterPro" id="IPR039028">
    <property type="entry name" value="BCKD/PDK"/>
</dbReference>
<dbReference type="Gene3D" id="3.30.565.10">
    <property type="entry name" value="Histidine kinase-like ATPase, C-terminal domain"/>
    <property type="match status" value="1"/>
</dbReference>
<dbReference type="InterPro" id="IPR003594">
    <property type="entry name" value="HATPase_dom"/>
</dbReference>
<evidence type="ECO:0000256" key="1">
    <source>
        <dbReference type="ARBA" id="ARBA00006155"/>
    </source>
</evidence>
<organism evidence="10 11">
    <name type="scientific">Papiliotrema laurentii</name>
    <name type="common">Cryptococcus laurentii</name>
    <dbReference type="NCBI Taxonomy" id="5418"/>
    <lineage>
        <taxon>Eukaryota</taxon>
        <taxon>Fungi</taxon>
        <taxon>Dikarya</taxon>
        <taxon>Basidiomycota</taxon>
        <taxon>Agaricomycotina</taxon>
        <taxon>Tremellomycetes</taxon>
        <taxon>Tremellales</taxon>
        <taxon>Rhynchogastremaceae</taxon>
        <taxon>Papiliotrema</taxon>
    </lineage>
</organism>